<dbReference type="Pfam" id="PF00005">
    <property type="entry name" value="ABC_tran"/>
    <property type="match status" value="1"/>
</dbReference>
<keyword evidence="3" id="KW-1003">Cell membrane</keyword>
<comment type="similarity">
    <text evidence="1">Belongs to the ABC transporter superfamily.</text>
</comment>
<gene>
    <name evidence="7" type="ORF">ACFOFO_23950</name>
</gene>
<evidence type="ECO:0000256" key="3">
    <source>
        <dbReference type="ARBA" id="ARBA00022475"/>
    </source>
</evidence>
<accession>A0ABV7FB45</accession>
<keyword evidence="4" id="KW-0547">Nucleotide-binding</keyword>
<dbReference type="InterPro" id="IPR015860">
    <property type="entry name" value="ABC_transpr_TagH-like"/>
</dbReference>
<dbReference type="PANTHER" id="PTHR46743:SF2">
    <property type="entry name" value="TEICHOIC ACIDS EXPORT ATP-BINDING PROTEIN TAGH"/>
    <property type="match status" value="1"/>
</dbReference>
<dbReference type="Gene3D" id="3.40.50.300">
    <property type="entry name" value="P-loop containing nucleotide triphosphate hydrolases"/>
    <property type="match status" value="1"/>
</dbReference>
<evidence type="ECO:0000313" key="8">
    <source>
        <dbReference type="Proteomes" id="UP001595530"/>
    </source>
</evidence>
<evidence type="ECO:0000256" key="5">
    <source>
        <dbReference type="ARBA" id="ARBA00022840"/>
    </source>
</evidence>
<organism evidence="7 8">
    <name type="scientific">Undibacterium arcticum</name>
    <dbReference type="NCBI Taxonomy" id="1762892"/>
    <lineage>
        <taxon>Bacteria</taxon>
        <taxon>Pseudomonadati</taxon>
        <taxon>Pseudomonadota</taxon>
        <taxon>Betaproteobacteria</taxon>
        <taxon>Burkholderiales</taxon>
        <taxon>Oxalobacteraceae</taxon>
        <taxon>Undibacterium</taxon>
    </lineage>
</organism>
<dbReference type="SMART" id="SM00382">
    <property type="entry name" value="AAA"/>
    <property type="match status" value="1"/>
</dbReference>
<evidence type="ECO:0000256" key="2">
    <source>
        <dbReference type="ARBA" id="ARBA00022448"/>
    </source>
</evidence>
<dbReference type="Gene3D" id="2.70.50.60">
    <property type="entry name" value="abc- transporter (atp binding component) like domain"/>
    <property type="match status" value="1"/>
</dbReference>
<evidence type="ECO:0000256" key="4">
    <source>
        <dbReference type="ARBA" id="ARBA00022741"/>
    </source>
</evidence>
<keyword evidence="3" id="KW-0472">Membrane</keyword>
<dbReference type="PROSITE" id="PS50893">
    <property type="entry name" value="ABC_TRANSPORTER_2"/>
    <property type="match status" value="1"/>
</dbReference>
<keyword evidence="8" id="KW-1185">Reference proteome</keyword>
<dbReference type="InterPro" id="IPR017871">
    <property type="entry name" value="ABC_transporter-like_CS"/>
</dbReference>
<evidence type="ECO:0000256" key="1">
    <source>
        <dbReference type="ARBA" id="ARBA00005417"/>
    </source>
</evidence>
<dbReference type="PROSITE" id="PS00211">
    <property type="entry name" value="ABC_TRANSPORTER_1"/>
    <property type="match status" value="1"/>
</dbReference>
<dbReference type="PANTHER" id="PTHR46743">
    <property type="entry name" value="TEICHOIC ACIDS EXPORT ATP-BINDING PROTEIN TAGH"/>
    <property type="match status" value="1"/>
</dbReference>
<dbReference type="EMBL" id="JBHRTP010000094">
    <property type="protein sequence ID" value="MFC3110967.1"/>
    <property type="molecule type" value="Genomic_DNA"/>
</dbReference>
<protein>
    <submittedName>
        <fullName evidence="7">ABC transporter ATP-binding protein</fullName>
    </submittedName>
</protein>
<proteinExistence type="inferred from homology"/>
<feature type="non-terminal residue" evidence="7">
    <location>
        <position position="451"/>
    </location>
</feature>
<dbReference type="InterPro" id="IPR003593">
    <property type="entry name" value="AAA+_ATPase"/>
</dbReference>
<dbReference type="Pfam" id="PF14524">
    <property type="entry name" value="Wzt_C"/>
    <property type="match status" value="1"/>
</dbReference>
<evidence type="ECO:0000313" key="7">
    <source>
        <dbReference type="EMBL" id="MFC3110967.1"/>
    </source>
</evidence>
<name>A0ABV7FB45_9BURK</name>
<keyword evidence="2" id="KW-0813">Transport</keyword>
<keyword evidence="5 7" id="KW-0067">ATP-binding</keyword>
<dbReference type="GO" id="GO:0005524">
    <property type="term" value="F:ATP binding"/>
    <property type="evidence" value="ECO:0007669"/>
    <property type="project" value="UniProtKB-KW"/>
</dbReference>
<sequence length="451" mass="50167">MSSNDIAIRVTNLSKCYEIYAAPRDRLKQFVLPRLQRRAGKPAKQYFREFWALKDISLEIKKGETVGIIGRNGSGKSTLLQMICGTLNPTSGSIQTNGRIAALLELGSGFNPEFTGRENVYMNASVLGLSNEEIDTRFNDIVAFADIGDFVEQPVKTYSSGMMVRLAFAVIAHVDADILVVDEALAVGDAFFTQKCMRFLRNFMKTGTVLFVSHDTASIKSLCNYAVWLEKGQVIQEGAPKEVCELYLEAFYEAQQGTSSTTKLREFKAPEDSIPVKDQRLEFINASNLRNDLQIFKFDPDAASFGKGGAQIHDVRLLDENEHPLAWIVGGEKVTLRVMVHAYQDLDSPIIGFYVKDRLGQALFGDNTFLSYREQLVHCNGGGELQADFVFYMPLLPSGEYSITIAIANGTQEIHEQQHWIHDAVLFKSESSSVASGLIGIPMLEVKMQTL</sequence>
<dbReference type="CDD" id="cd10147">
    <property type="entry name" value="Wzt_C-like"/>
    <property type="match status" value="1"/>
</dbReference>
<dbReference type="InterPro" id="IPR029439">
    <property type="entry name" value="Wzt_C"/>
</dbReference>
<dbReference type="RefSeq" id="WP_390333192.1">
    <property type="nucleotide sequence ID" value="NZ_JBHRTP010000094.1"/>
</dbReference>
<dbReference type="CDD" id="cd03220">
    <property type="entry name" value="ABC_KpsT_Wzt"/>
    <property type="match status" value="1"/>
</dbReference>
<comment type="caution">
    <text evidence="7">The sequence shown here is derived from an EMBL/GenBank/DDBJ whole genome shotgun (WGS) entry which is preliminary data.</text>
</comment>
<dbReference type="Proteomes" id="UP001595530">
    <property type="component" value="Unassembled WGS sequence"/>
</dbReference>
<evidence type="ECO:0000259" key="6">
    <source>
        <dbReference type="PROSITE" id="PS50893"/>
    </source>
</evidence>
<dbReference type="InterPro" id="IPR003439">
    <property type="entry name" value="ABC_transporter-like_ATP-bd"/>
</dbReference>
<feature type="domain" description="ABC transporter" evidence="6">
    <location>
        <begin position="8"/>
        <end position="256"/>
    </location>
</feature>
<dbReference type="InterPro" id="IPR027417">
    <property type="entry name" value="P-loop_NTPase"/>
</dbReference>
<dbReference type="InterPro" id="IPR050683">
    <property type="entry name" value="Bact_Polysacc_Export_ATP-bd"/>
</dbReference>
<dbReference type="SUPFAM" id="SSF52540">
    <property type="entry name" value="P-loop containing nucleoside triphosphate hydrolases"/>
    <property type="match status" value="1"/>
</dbReference>
<reference evidence="8" key="1">
    <citation type="journal article" date="2019" name="Int. J. Syst. Evol. Microbiol.">
        <title>The Global Catalogue of Microorganisms (GCM) 10K type strain sequencing project: providing services to taxonomists for standard genome sequencing and annotation.</title>
        <authorList>
            <consortium name="The Broad Institute Genomics Platform"/>
            <consortium name="The Broad Institute Genome Sequencing Center for Infectious Disease"/>
            <person name="Wu L."/>
            <person name="Ma J."/>
        </authorList>
    </citation>
    <scope>NUCLEOTIDE SEQUENCE [LARGE SCALE GENOMIC DNA]</scope>
    <source>
        <strain evidence="8">KCTC 42986</strain>
    </source>
</reference>